<organism evidence="6 7">
    <name type="scientific">Fuscovulum blasticum DSM 2131</name>
    <dbReference type="NCBI Taxonomy" id="1188250"/>
    <lineage>
        <taxon>Bacteria</taxon>
        <taxon>Pseudomonadati</taxon>
        <taxon>Pseudomonadota</taxon>
        <taxon>Alphaproteobacteria</taxon>
        <taxon>Rhodobacterales</taxon>
        <taxon>Paracoccaceae</taxon>
        <taxon>Pseudogemmobacter</taxon>
    </lineage>
</organism>
<keyword evidence="1" id="KW-0805">Transcription regulation</keyword>
<dbReference type="EMBL" id="PZKE01000004">
    <property type="protein sequence ID" value="PTE15381.1"/>
    <property type="molecule type" value="Genomic_DNA"/>
</dbReference>
<dbReference type="AlphaFoldDB" id="A0A2T4JBW1"/>
<feature type="transmembrane region" description="Helical" evidence="4">
    <location>
        <begin position="178"/>
        <end position="200"/>
    </location>
</feature>
<dbReference type="GO" id="GO:0003700">
    <property type="term" value="F:DNA-binding transcription factor activity"/>
    <property type="evidence" value="ECO:0007669"/>
    <property type="project" value="InterPro"/>
</dbReference>
<evidence type="ECO:0000256" key="4">
    <source>
        <dbReference type="SAM" id="Phobius"/>
    </source>
</evidence>
<proteinExistence type="predicted"/>
<dbReference type="InterPro" id="IPR018060">
    <property type="entry name" value="HTH_AraC"/>
</dbReference>
<reference evidence="6 7" key="1">
    <citation type="submission" date="2018-03" db="EMBL/GenBank/DDBJ databases">
        <title>Rhodobacter blasticus.</title>
        <authorList>
            <person name="Meyer T.E."/>
            <person name="Miller S."/>
            <person name="Lodha T."/>
            <person name="Gandham S."/>
            <person name="Chintalapati S."/>
            <person name="Chintalapati V.R."/>
        </authorList>
    </citation>
    <scope>NUCLEOTIDE SEQUENCE [LARGE SCALE GENOMIC DNA]</scope>
    <source>
        <strain evidence="6 7">DSM 2131</strain>
    </source>
</reference>
<evidence type="ECO:0000313" key="7">
    <source>
        <dbReference type="Proteomes" id="UP000241362"/>
    </source>
</evidence>
<feature type="transmembrane region" description="Helical" evidence="4">
    <location>
        <begin position="6"/>
        <end position="25"/>
    </location>
</feature>
<feature type="transmembrane region" description="Helical" evidence="4">
    <location>
        <begin position="32"/>
        <end position="51"/>
    </location>
</feature>
<feature type="transmembrane region" description="Helical" evidence="4">
    <location>
        <begin position="90"/>
        <end position="106"/>
    </location>
</feature>
<feature type="transmembrane region" description="Helical" evidence="4">
    <location>
        <begin position="57"/>
        <end position="78"/>
    </location>
</feature>
<evidence type="ECO:0000259" key="5">
    <source>
        <dbReference type="PROSITE" id="PS01124"/>
    </source>
</evidence>
<dbReference type="PANTHER" id="PTHR43280:SF29">
    <property type="entry name" value="ARAC-FAMILY TRANSCRIPTIONAL REGULATOR"/>
    <property type="match status" value="1"/>
</dbReference>
<dbReference type="Gene3D" id="1.10.10.60">
    <property type="entry name" value="Homeodomain-like"/>
    <property type="match status" value="1"/>
</dbReference>
<accession>A0A2T4JBW1</accession>
<dbReference type="Pfam" id="PF12833">
    <property type="entry name" value="HTH_18"/>
    <property type="match status" value="1"/>
</dbReference>
<feature type="domain" description="HTH araC/xylS-type" evidence="5">
    <location>
        <begin position="220"/>
        <end position="324"/>
    </location>
</feature>
<keyword evidence="4" id="KW-1133">Transmembrane helix</keyword>
<evidence type="ECO:0000256" key="1">
    <source>
        <dbReference type="ARBA" id="ARBA00023015"/>
    </source>
</evidence>
<evidence type="ECO:0000256" key="3">
    <source>
        <dbReference type="ARBA" id="ARBA00023163"/>
    </source>
</evidence>
<name>A0A2T4JBW1_FUSBL</name>
<sequence>MPMPTLPVPIFVALVLGFLGLRAWAKGETPPPLLVLIAACAVQAAVVAGRLHYGIEALSWVQPVLALALPPLAWVAFVSATRRPLRLGDLWHLAGPGFGLFARIFAREVLDAAILLSFLAYGAAVLLALRGAGEMAHARLGAGERPLRLWRWLGWALVVSGLTDGVMMGAAVLGHQAWLGWMVTVFSTASLLALGALMLADEVATVAEPEEPPRATAGDADLVQALDRLMAEKRLWLDPDLTLARIARRLGVPAKALSAAVNRVKGENISRVVNGWRVAHAAELLRGGATVTEAMLASGFATKSNFNREFLRVTGKAPSGWRSEG</sequence>
<evidence type="ECO:0000256" key="2">
    <source>
        <dbReference type="ARBA" id="ARBA00023125"/>
    </source>
</evidence>
<dbReference type="PANTHER" id="PTHR43280">
    <property type="entry name" value="ARAC-FAMILY TRANSCRIPTIONAL REGULATOR"/>
    <property type="match status" value="1"/>
</dbReference>
<keyword evidence="4" id="KW-0812">Transmembrane</keyword>
<protein>
    <submittedName>
        <fullName evidence="6">AraC family transcriptional regulator</fullName>
    </submittedName>
</protein>
<dbReference type="GO" id="GO:0043565">
    <property type="term" value="F:sequence-specific DNA binding"/>
    <property type="evidence" value="ECO:0007669"/>
    <property type="project" value="InterPro"/>
</dbReference>
<dbReference type="SMART" id="SM00342">
    <property type="entry name" value="HTH_ARAC"/>
    <property type="match status" value="1"/>
</dbReference>
<dbReference type="InterPro" id="IPR009057">
    <property type="entry name" value="Homeodomain-like_sf"/>
</dbReference>
<keyword evidence="3" id="KW-0804">Transcription</keyword>
<dbReference type="SUPFAM" id="SSF46689">
    <property type="entry name" value="Homeodomain-like"/>
    <property type="match status" value="1"/>
</dbReference>
<keyword evidence="4" id="KW-0472">Membrane</keyword>
<gene>
    <name evidence="6" type="ORF">C5F44_06165</name>
</gene>
<comment type="caution">
    <text evidence="6">The sequence shown here is derived from an EMBL/GenBank/DDBJ whole genome shotgun (WGS) entry which is preliminary data.</text>
</comment>
<dbReference type="PROSITE" id="PS01124">
    <property type="entry name" value="HTH_ARAC_FAMILY_2"/>
    <property type="match status" value="1"/>
</dbReference>
<feature type="transmembrane region" description="Helical" evidence="4">
    <location>
        <begin position="112"/>
        <end position="132"/>
    </location>
</feature>
<feature type="transmembrane region" description="Helical" evidence="4">
    <location>
        <begin position="152"/>
        <end position="172"/>
    </location>
</feature>
<keyword evidence="2" id="KW-0238">DNA-binding</keyword>
<keyword evidence="7" id="KW-1185">Reference proteome</keyword>
<dbReference type="Proteomes" id="UP000241362">
    <property type="component" value="Unassembled WGS sequence"/>
</dbReference>
<evidence type="ECO:0000313" key="6">
    <source>
        <dbReference type="EMBL" id="PTE15381.1"/>
    </source>
</evidence>